<dbReference type="RefSeq" id="WP_072764121.1">
    <property type="nucleotide sequence ID" value="NZ_FQYX01000009.1"/>
</dbReference>
<dbReference type="InterPro" id="IPR011701">
    <property type="entry name" value="MFS"/>
</dbReference>
<dbReference type="InterPro" id="IPR036259">
    <property type="entry name" value="MFS_trans_sf"/>
</dbReference>
<feature type="transmembrane region" description="Helical" evidence="4">
    <location>
        <begin position="287"/>
        <end position="307"/>
    </location>
</feature>
<dbReference type="PANTHER" id="PTHR23526:SF2">
    <property type="entry name" value="MAJOR FACILITATOR SUPERFAMILY (MFS) PROFILE DOMAIN-CONTAINING PROTEIN"/>
    <property type="match status" value="1"/>
</dbReference>
<proteinExistence type="predicted"/>
<keyword evidence="1 4" id="KW-0812">Transmembrane</keyword>
<reference evidence="6" key="1">
    <citation type="submission" date="2016-11" db="EMBL/GenBank/DDBJ databases">
        <authorList>
            <person name="Varghese N."/>
            <person name="Submissions S."/>
        </authorList>
    </citation>
    <scope>NUCLEOTIDE SEQUENCE [LARGE SCALE GENOMIC DNA]</scope>
    <source>
        <strain evidence="6">CGMCC 1.8863</strain>
    </source>
</reference>
<dbReference type="OrthoDB" id="1117124at2"/>
<dbReference type="SUPFAM" id="SSF103473">
    <property type="entry name" value="MFS general substrate transporter"/>
    <property type="match status" value="1"/>
</dbReference>
<keyword evidence="2 4" id="KW-1133">Transmembrane helix</keyword>
<gene>
    <name evidence="5" type="ORF">SAMN04487911_10944</name>
</gene>
<feature type="transmembrane region" description="Helical" evidence="4">
    <location>
        <begin position="132"/>
        <end position="151"/>
    </location>
</feature>
<accession>A0A1M6FQ92</accession>
<dbReference type="PANTHER" id="PTHR23526">
    <property type="entry name" value="INTEGRAL MEMBRANE TRANSPORT PROTEIN-RELATED"/>
    <property type="match status" value="1"/>
</dbReference>
<dbReference type="Proteomes" id="UP000184231">
    <property type="component" value="Unassembled WGS sequence"/>
</dbReference>
<dbReference type="AlphaFoldDB" id="A0A1M6FQ92"/>
<name>A0A1M6FQ92_9FLAO</name>
<dbReference type="InterPro" id="IPR052528">
    <property type="entry name" value="Sugar_transport-like"/>
</dbReference>
<feature type="transmembrane region" description="Helical" evidence="4">
    <location>
        <begin position="346"/>
        <end position="364"/>
    </location>
</feature>
<evidence type="ECO:0000313" key="5">
    <source>
        <dbReference type="EMBL" id="SHI99833.1"/>
    </source>
</evidence>
<dbReference type="EMBL" id="FQYX01000009">
    <property type="protein sequence ID" value="SHI99833.1"/>
    <property type="molecule type" value="Genomic_DNA"/>
</dbReference>
<feature type="transmembrane region" description="Helical" evidence="4">
    <location>
        <begin position="202"/>
        <end position="224"/>
    </location>
</feature>
<evidence type="ECO:0000313" key="6">
    <source>
        <dbReference type="Proteomes" id="UP000184231"/>
    </source>
</evidence>
<evidence type="ECO:0000256" key="2">
    <source>
        <dbReference type="ARBA" id="ARBA00022989"/>
    </source>
</evidence>
<keyword evidence="3 4" id="KW-0472">Membrane</keyword>
<evidence type="ECO:0000256" key="4">
    <source>
        <dbReference type="SAM" id="Phobius"/>
    </source>
</evidence>
<feature type="transmembrane region" description="Helical" evidence="4">
    <location>
        <begin position="319"/>
        <end position="340"/>
    </location>
</feature>
<feature type="transmembrane region" description="Helical" evidence="4">
    <location>
        <begin position="414"/>
        <end position="432"/>
    </location>
</feature>
<feature type="transmembrane region" description="Helical" evidence="4">
    <location>
        <begin position="105"/>
        <end position="126"/>
    </location>
</feature>
<dbReference type="Pfam" id="PF07690">
    <property type="entry name" value="MFS_1"/>
    <property type="match status" value="1"/>
</dbReference>
<evidence type="ECO:0000256" key="3">
    <source>
        <dbReference type="ARBA" id="ARBA00023136"/>
    </source>
</evidence>
<dbReference type="STRING" id="558155.SAMN04487911_10944"/>
<dbReference type="GO" id="GO:0022857">
    <property type="term" value="F:transmembrane transporter activity"/>
    <property type="evidence" value="ECO:0007669"/>
    <property type="project" value="InterPro"/>
</dbReference>
<feature type="transmembrane region" description="Helical" evidence="4">
    <location>
        <begin position="60"/>
        <end position="81"/>
    </location>
</feature>
<protein>
    <submittedName>
        <fullName evidence="5">MFS-type transporter involved in bile tolerance, Atg22 family</fullName>
    </submittedName>
</protein>
<feature type="transmembrane region" description="Helical" evidence="4">
    <location>
        <begin position="258"/>
        <end position="281"/>
    </location>
</feature>
<dbReference type="Gene3D" id="1.20.1250.20">
    <property type="entry name" value="MFS general substrate transporter like domains"/>
    <property type="match status" value="2"/>
</dbReference>
<organism evidence="5 6">
    <name type="scientific">Arenibacter nanhaiticus</name>
    <dbReference type="NCBI Taxonomy" id="558155"/>
    <lineage>
        <taxon>Bacteria</taxon>
        <taxon>Pseudomonadati</taxon>
        <taxon>Bacteroidota</taxon>
        <taxon>Flavobacteriia</taxon>
        <taxon>Flavobacteriales</taxon>
        <taxon>Flavobacteriaceae</taxon>
        <taxon>Arenibacter</taxon>
    </lineage>
</organism>
<feature type="transmembrane region" description="Helical" evidence="4">
    <location>
        <begin position="384"/>
        <end position="408"/>
    </location>
</feature>
<keyword evidence="6" id="KW-1185">Reference proteome</keyword>
<sequence length="436" mass="47840">MKSISWTEKLYDYINNEEDARICKDIDESACEYTPKNYFLILLSNTFSKLGDTLSNPKTVLAWVMSYVNAPVYLISFIVPIRESGSMLPQLIIASYIRTKEKRKWVYVIGAVLQFLSMVAIGMVTLHTTGSTAGWLIILFLITFSLSRGLCSVASKDVLGKTIPKGRRGRLKGYTVSVSGILVLVAGLYMMYQSKNGADSTFYSYTIFFASVMWLISALIYAGIKEFPGATSGGQNGWKEALARMDLLRTDMQFRRFIIARSLLLCSALTAPFYVILAQRYLGKESYLLGLFIIANGLAAIISAPVWGRMADRSSKNVMGFAAIIASLLGVFMFCLVSFAPIAKNAYWLYPLAFFILGIAHSGVRLGRKTYIVDMAHGNKRTDYVAVSNTIIGGILLITGGISAAASVVSTEGVILVLSLFGLAGSYISYTLPNVE</sequence>
<evidence type="ECO:0000256" key="1">
    <source>
        <dbReference type="ARBA" id="ARBA00022692"/>
    </source>
</evidence>
<feature type="transmembrane region" description="Helical" evidence="4">
    <location>
        <begin position="171"/>
        <end position="190"/>
    </location>
</feature>